<gene>
    <name evidence="3" type="ORF">NEUTE1DRAFT_97305</name>
</gene>
<evidence type="ECO:0000256" key="1">
    <source>
        <dbReference type="SAM" id="MobiDB-lite"/>
    </source>
</evidence>
<evidence type="ECO:0000259" key="2">
    <source>
        <dbReference type="Pfam" id="PF20150"/>
    </source>
</evidence>
<dbReference type="KEGG" id="nte:NEUTE1DRAFT97305"/>
<dbReference type="AlphaFoldDB" id="F8MF34"/>
<organism evidence="3 4">
    <name type="scientific">Neurospora tetrasperma (strain FGSC 2508 / ATCC MYA-4615 / P0657)</name>
    <dbReference type="NCBI Taxonomy" id="510951"/>
    <lineage>
        <taxon>Eukaryota</taxon>
        <taxon>Fungi</taxon>
        <taxon>Dikarya</taxon>
        <taxon>Ascomycota</taxon>
        <taxon>Pezizomycotina</taxon>
        <taxon>Sordariomycetes</taxon>
        <taxon>Sordariomycetidae</taxon>
        <taxon>Sordariales</taxon>
        <taxon>Sordariaceae</taxon>
        <taxon>Neurospora</taxon>
    </lineage>
</organism>
<feature type="region of interest" description="Disordered" evidence="1">
    <location>
        <begin position="390"/>
        <end position="450"/>
    </location>
</feature>
<dbReference type="GeneID" id="20831751"/>
<sequence length="558" mass="61770">MSTTNSIPDCFPLFPYLPGELRALIWKHAVEPYRVLRITLYQKDFPPNPQLPPSSQFLGSAVYGPPWNVKVGCTDALVAATRRVRDLMLVSREAYRDITDYILPDRIHVTVDWDPPYLQGMHMFASKGEKVYKIPWNRKTERVYLEMVHLKWDTHESGGMREGMWERTREEIPRGSDLPAPPVWVNEVGYEPFGQDPESNSESDPDESRDPSRPSRFYVPPADSIAATTVPEPNPDSDQELHIDPRVPGEIYIPHTLAHVIIRRHISLAPILTRLAPVAYRSLIPLVLLCKILRVTNITIIADSILYSNLPAGPSPAWVDEHKVLHEPRIAELSRLSTALADLLDSETSTTQTQLQTQSQTQTRHEVLAHELRAMSLSPADLRRIRFFRLRDPNPPPAQDSRRNARETQRVRGGGRGEWGTGRPGTSNWAGARNEGDQNRGHEMSRREGQYGGFGSRRGWWAYPGEGRGRLWGPGGMGSGVGVGYGYAGPVGLDLELGTGQGTVREVVAGGVGWESLGAMGAMGSGRVLDASPPVTSMGRSWGSGSGLGSGFSGFERP</sequence>
<dbReference type="EMBL" id="GL891302">
    <property type="protein sequence ID" value="EGO60086.1"/>
    <property type="molecule type" value="Genomic_DNA"/>
</dbReference>
<reference evidence="4" key="1">
    <citation type="journal article" date="2011" name="Genetics">
        <title>Massive changes in genome architecture accompany the transition to self-fertility in the filamentous fungus Neurospora tetrasperma.</title>
        <authorList>
            <person name="Ellison C.E."/>
            <person name="Stajich J.E."/>
            <person name="Jacobson D.J."/>
            <person name="Natvig D.O."/>
            <person name="Lapidus A."/>
            <person name="Foster B."/>
            <person name="Aerts A."/>
            <person name="Riley R."/>
            <person name="Lindquist E.A."/>
            <person name="Grigoriev I.V."/>
            <person name="Taylor J.W."/>
        </authorList>
    </citation>
    <scope>NUCLEOTIDE SEQUENCE [LARGE SCALE GENOMIC DNA]</scope>
    <source>
        <strain evidence="4">FGSC 2508 / P0657</strain>
    </source>
</reference>
<proteinExistence type="predicted"/>
<dbReference type="OrthoDB" id="3469466at2759"/>
<name>F8MF34_NEUT8</name>
<dbReference type="Proteomes" id="UP000008065">
    <property type="component" value="Unassembled WGS sequence"/>
</dbReference>
<keyword evidence="4" id="KW-1185">Reference proteome</keyword>
<dbReference type="HOGENOM" id="CLU_501602_0_0_1"/>
<dbReference type="Pfam" id="PF20150">
    <property type="entry name" value="2EXR"/>
    <property type="match status" value="1"/>
</dbReference>
<protein>
    <recommendedName>
        <fullName evidence="2">2EXR domain-containing protein</fullName>
    </recommendedName>
</protein>
<evidence type="ECO:0000313" key="3">
    <source>
        <dbReference type="EMBL" id="EGO60086.1"/>
    </source>
</evidence>
<feature type="compositionally biased region" description="Basic and acidic residues" evidence="1">
    <location>
        <begin position="400"/>
        <end position="410"/>
    </location>
</feature>
<evidence type="ECO:0000313" key="4">
    <source>
        <dbReference type="Proteomes" id="UP000008065"/>
    </source>
</evidence>
<dbReference type="InterPro" id="IPR045518">
    <property type="entry name" value="2EXR"/>
</dbReference>
<feature type="region of interest" description="Disordered" evidence="1">
    <location>
        <begin position="189"/>
        <end position="220"/>
    </location>
</feature>
<feature type="region of interest" description="Disordered" evidence="1">
    <location>
        <begin position="538"/>
        <end position="558"/>
    </location>
</feature>
<dbReference type="RefSeq" id="XP_009847450.1">
    <property type="nucleotide sequence ID" value="XM_009849148.1"/>
</dbReference>
<accession>F8MF34</accession>
<feature type="compositionally biased region" description="Gly residues" evidence="1">
    <location>
        <begin position="412"/>
        <end position="423"/>
    </location>
</feature>
<feature type="compositionally biased region" description="Basic and acidic residues" evidence="1">
    <location>
        <begin position="434"/>
        <end position="449"/>
    </location>
</feature>
<dbReference type="VEuPathDB" id="FungiDB:NEUTE1DRAFT_97305"/>
<feature type="compositionally biased region" description="Gly residues" evidence="1">
    <location>
        <begin position="542"/>
        <end position="552"/>
    </location>
</feature>
<feature type="domain" description="2EXR" evidence="2">
    <location>
        <begin position="11"/>
        <end position="95"/>
    </location>
</feature>